<feature type="domain" description="Retroviral polymerase SH3-like" evidence="1">
    <location>
        <begin position="63"/>
        <end position="117"/>
    </location>
</feature>
<accession>A0A0C9V959</accession>
<feature type="non-terminal residue" evidence="2">
    <location>
        <position position="1"/>
    </location>
</feature>
<sequence>IIINGTRCLLADMRLPPSLWAELAATTVYLVNFILSGCHLGKVLVEVRAGKRQDVSHLCAIGSIVFAHIPSEIGHSKMAPGSIKYALIGYYGRDTYKLYDGSSKSVIKARNVIFEEGEGH</sequence>
<gene>
    <name evidence="2" type="ORF">M422DRAFT_126600</name>
</gene>
<dbReference type="AlphaFoldDB" id="A0A0C9V959"/>
<evidence type="ECO:0000313" key="3">
    <source>
        <dbReference type="Proteomes" id="UP000054279"/>
    </source>
</evidence>
<dbReference type="InterPro" id="IPR057670">
    <property type="entry name" value="SH3_retrovirus"/>
</dbReference>
<evidence type="ECO:0000259" key="1">
    <source>
        <dbReference type="Pfam" id="PF25597"/>
    </source>
</evidence>
<protein>
    <recommendedName>
        <fullName evidence="1">Retroviral polymerase SH3-like domain-containing protein</fullName>
    </recommendedName>
</protein>
<feature type="non-terminal residue" evidence="2">
    <location>
        <position position="120"/>
    </location>
</feature>
<dbReference type="HOGENOM" id="CLU_2055378_0_0_1"/>
<reference evidence="2 3" key="1">
    <citation type="submission" date="2014-06" db="EMBL/GenBank/DDBJ databases">
        <title>Evolutionary Origins and Diversification of the Mycorrhizal Mutualists.</title>
        <authorList>
            <consortium name="DOE Joint Genome Institute"/>
            <consortium name="Mycorrhizal Genomics Consortium"/>
            <person name="Kohler A."/>
            <person name="Kuo A."/>
            <person name="Nagy L.G."/>
            <person name="Floudas D."/>
            <person name="Copeland A."/>
            <person name="Barry K.W."/>
            <person name="Cichocki N."/>
            <person name="Veneault-Fourrey C."/>
            <person name="LaButti K."/>
            <person name="Lindquist E.A."/>
            <person name="Lipzen A."/>
            <person name="Lundell T."/>
            <person name="Morin E."/>
            <person name="Murat C."/>
            <person name="Riley R."/>
            <person name="Ohm R."/>
            <person name="Sun H."/>
            <person name="Tunlid A."/>
            <person name="Henrissat B."/>
            <person name="Grigoriev I.V."/>
            <person name="Hibbett D.S."/>
            <person name="Martin F."/>
        </authorList>
    </citation>
    <scope>NUCLEOTIDE SEQUENCE [LARGE SCALE GENOMIC DNA]</scope>
    <source>
        <strain evidence="2 3">SS14</strain>
    </source>
</reference>
<evidence type="ECO:0000313" key="2">
    <source>
        <dbReference type="EMBL" id="KIJ33836.1"/>
    </source>
</evidence>
<proteinExistence type="predicted"/>
<dbReference type="OrthoDB" id="7691805at2759"/>
<dbReference type="Proteomes" id="UP000054279">
    <property type="component" value="Unassembled WGS sequence"/>
</dbReference>
<keyword evidence="3" id="KW-1185">Reference proteome</keyword>
<name>A0A0C9V959_SPHS4</name>
<organism evidence="2 3">
    <name type="scientific">Sphaerobolus stellatus (strain SS14)</name>
    <dbReference type="NCBI Taxonomy" id="990650"/>
    <lineage>
        <taxon>Eukaryota</taxon>
        <taxon>Fungi</taxon>
        <taxon>Dikarya</taxon>
        <taxon>Basidiomycota</taxon>
        <taxon>Agaricomycotina</taxon>
        <taxon>Agaricomycetes</taxon>
        <taxon>Phallomycetidae</taxon>
        <taxon>Geastrales</taxon>
        <taxon>Sphaerobolaceae</taxon>
        <taxon>Sphaerobolus</taxon>
    </lineage>
</organism>
<dbReference type="Pfam" id="PF25597">
    <property type="entry name" value="SH3_retrovirus"/>
    <property type="match status" value="1"/>
</dbReference>
<dbReference type="EMBL" id="KN837207">
    <property type="protein sequence ID" value="KIJ33836.1"/>
    <property type="molecule type" value="Genomic_DNA"/>
</dbReference>